<evidence type="ECO:0000313" key="2">
    <source>
        <dbReference type="Proteomes" id="UP000321400"/>
    </source>
</evidence>
<dbReference type="OrthoDB" id="2390014at2"/>
<keyword evidence="2" id="KW-1185">Reference proteome</keyword>
<reference evidence="1 2" key="1">
    <citation type="submission" date="2019-07" db="EMBL/GenBank/DDBJ databases">
        <title>Whole genome shotgun sequence of Halolactibacillus alkaliphilus NBRC 103919.</title>
        <authorList>
            <person name="Hosoyama A."/>
            <person name="Uohara A."/>
            <person name="Ohji S."/>
            <person name="Ichikawa N."/>
        </authorList>
    </citation>
    <scope>NUCLEOTIDE SEQUENCE [LARGE SCALE GENOMIC DNA]</scope>
    <source>
        <strain evidence="1 2">NBRC 103919</strain>
    </source>
</reference>
<sequence>MGKNKKTAVIAGAAVAGATAALHLLKDKKTRKKLTRFKEDVLLRLKLKKHDDFPLDSAGGYDDSIENADMISEGSSFGVDYYNRVAGSRKQKKNPRLVKKDWE</sequence>
<dbReference type="AlphaFoldDB" id="A0A511X593"/>
<dbReference type="RefSeq" id="WP_089803702.1">
    <property type="nucleotide sequence ID" value="NZ_BJYE01000082.1"/>
</dbReference>
<protein>
    <submittedName>
        <fullName evidence="1">Uncharacterized protein</fullName>
    </submittedName>
</protein>
<dbReference type="Proteomes" id="UP000321400">
    <property type="component" value="Unassembled WGS sequence"/>
</dbReference>
<accession>A0A511X593</accession>
<organism evidence="1 2">
    <name type="scientific">Halolactibacillus alkaliphilus</name>
    <dbReference type="NCBI Taxonomy" id="442899"/>
    <lineage>
        <taxon>Bacteria</taxon>
        <taxon>Bacillati</taxon>
        <taxon>Bacillota</taxon>
        <taxon>Bacilli</taxon>
        <taxon>Bacillales</taxon>
        <taxon>Bacillaceae</taxon>
        <taxon>Halolactibacillus</taxon>
    </lineage>
</organism>
<name>A0A511X593_9BACI</name>
<proteinExistence type="predicted"/>
<dbReference type="EMBL" id="BJYE01000082">
    <property type="protein sequence ID" value="GEN58113.1"/>
    <property type="molecule type" value="Genomic_DNA"/>
</dbReference>
<comment type="caution">
    <text evidence="1">The sequence shown here is derived from an EMBL/GenBank/DDBJ whole genome shotgun (WGS) entry which is preliminary data.</text>
</comment>
<evidence type="ECO:0000313" key="1">
    <source>
        <dbReference type="EMBL" id="GEN58113.1"/>
    </source>
</evidence>
<dbReference type="STRING" id="442899.SAMN05720591_1642"/>
<gene>
    <name evidence="1" type="ORF">HAL01_25770</name>
</gene>